<keyword evidence="2" id="KW-1185">Reference proteome</keyword>
<organism evidence="1 2">
    <name type="scientific">Herpetosiphon geysericola</name>
    <dbReference type="NCBI Taxonomy" id="70996"/>
    <lineage>
        <taxon>Bacteria</taxon>
        <taxon>Bacillati</taxon>
        <taxon>Chloroflexota</taxon>
        <taxon>Chloroflexia</taxon>
        <taxon>Herpetosiphonales</taxon>
        <taxon>Herpetosiphonaceae</taxon>
        <taxon>Herpetosiphon</taxon>
    </lineage>
</organism>
<name>A0A0P6YHY0_9CHLR</name>
<dbReference type="AlphaFoldDB" id="A0A0P6YHY0"/>
<evidence type="ECO:0000313" key="1">
    <source>
        <dbReference type="EMBL" id="KPL90094.1"/>
    </source>
</evidence>
<sequence>MRFKRIIVNRHWIYSYLQAGDAEANKSNLPQSLYMDDPLNQECYIQAFIAPHFITSYYPIDIRFQYKFKESLRYCLNVYNADIESDLEHEWSQPYGIYKQPSDLQAFLQRVWQVLFPDESWQIDDLDYYLDLNDSRINIFDPLSATIRDQRYG</sequence>
<proteinExistence type="predicted"/>
<evidence type="ECO:0000313" key="2">
    <source>
        <dbReference type="Proteomes" id="UP000050277"/>
    </source>
</evidence>
<dbReference type="Proteomes" id="UP000050277">
    <property type="component" value="Unassembled WGS sequence"/>
</dbReference>
<dbReference type="EMBL" id="LGKP01000013">
    <property type="protein sequence ID" value="KPL90094.1"/>
    <property type="molecule type" value="Genomic_DNA"/>
</dbReference>
<dbReference type="OrthoDB" id="71759at2"/>
<dbReference type="RefSeq" id="WP_054533856.1">
    <property type="nucleotide sequence ID" value="NZ_LGKP01000013.1"/>
</dbReference>
<protein>
    <submittedName>
        <fullName evidence="1">Uncharacterized protein</fullName>
    </submittedName>
</protein>
<gene>
    <name evidence="1" type="ORF">SE18_07700</name>
</gene>
<accession>A0A0P6YHY0</accession>
<reference evidence="1 2" key="1">
    <citation type="submission" date="2015-07" db="EMBL/GenBank/DDBJ databases">
        <title>Whole genome sequence of Herpetosiphon geysericola DSM 7119.</title>
        <authorList>
            <person name="Hemp J."/>
            <person name="Ward L.M."/>
            <person name="Pace L.A."/>
            <person name="Fischer W.W."/>
        </authorList>
    </citation>
    <scope>NUCLEOTIDE SEQUENCE [LARGE SCALE GENOMIC DNA]</scope>
    <source>
        <strain evidence="1 2">DSM 7119</strain>
    </source>
</reference>
<comment type="caution">
    <text evidence="1">The sequence shown here is derived from an EMBL/GenBank/DDBJ whole genome shotgun (WGS) entry which is preliminary data.</text>
</comment>
<dbReference type="STRING" id="70996.SE18_07700"/>